<keyword evidence="17" id="KW-1185">Reference proteome</keyword>
<evidence type="ECO:0000256" key="3">
    <source>
        <dbReference type="ARBA" id="ARBA00022722"/>
    </source>
</evidence>
<dbReference type="AlphaFoldDB" id="A0A9Q3C443"/>
<dbReference type="InterPro" id="IPR039537">
    <property type="entry name" value="Retrotran_Ty1/copia-like"/>
</dbReference>
<evidence type="ECO:0000313" key="16">
    <source>
        <dbReference type="EMBL" id="MBW0478109.1"/>
    </source>
</evidence>
<proteinExistence type="predicted"/>
<dbReference type="SUPFAM" id="SSF53098">
    <property type="entry name" value="Ribonuclease H-like"/>
    <property type="match status" value="1"/>
</dbReference>
<evidence type="ECO:0000256" key="7">
    <source>
        <dbReference type="ARBA" id="ARBA00022842"/>
    </source>
</evidence>
<evidence type="ECO:0000256" key="4">
    <source>
        <dbReference type="ARBA" id="ARBA00022723"/>
    </source>
</evidence>
<dbReference type="PROSITE" id="PS50994">
    <property type="entry name" value="INTEGRASE"/>
    <property type="match status" value="1"/>
</dbReference>
<keyword evidence="8" id="KW-0694">RNA-binding</keyword>
<dbReference type="GO" id="GO:0004519">
    <property type="term" value="F:endonuclease activity"/>
    <property type="evidence" value="ECO:0007669"/>
    <property type="project" value="UniProtKB-KW"/>
</dbReference>
<dbReference type="GO" id="GO:0003723">
    <property type="term" value="F:RNA binding"/>
    <property type="evidence" value="ECO:0007669"/>
    <property type="project" value="UniProtKB-KW"/>
</dbReference>
<dbReference type="Proteomes" id="UP000765509">
    <property type="component" value="Unassembled WGS sequence"/>
</dbReference>
<keyword evidence="9" id="KW-0229">DNA integration</keyword>
<dbReference type="InterPro" id="IPR012337">
    <property type="entry name" value="RNaseH-like_sf"/>
</dbReference>
<reference evidence="16" key="1">
    <citation type="submission" date="2021-03" db="EMBL/GenBank/DDBJ databases">
        <title>Draft genome sequence of rust myrtle Austropuccinia psidii MF-1, a brazilian biotype.</title>
        <authorList>
            <person name="Quecine M.C."/>
            <person name="Pachon D.M.R."/>
            <person name="Bonatelli M.L."/>
            <person name="Correr F.H."/>
            <person name="Franceschini L.M."/>
            <person name="Leite T.F."/>
            <person name="Margarido G.R.A."/>
            <person name="Almeida C.A."/>
            <person name="Ferrarezi J.A."/>
            <person name="Labate C.A."/>
        </authorList>
    </citation>
    <scope>NUCLEOTIDE SEQUENCE</scope>
    <source>
        <strain evidence="16">MF-1</strain>
    </source>
</reference>
<comment type="catalytic activity">
    <reaction evidence="13">
        <text>DNA(n) + a 2'-deoxyribonucleoside 5'-triphosphate = DNA(n+1) + diphosphate</text>
        <dbReference type="Rhea" id="RHEA:22508"/>
        <dbReference type="Rhea" id="RHEA-COMP:17339"/>
        <dbReference type="Rhea" id="RHEA-COMP:17340"/>
        <dbReference type="ChEBI" id="CHEBI:33019"/>
        <dbReference type="ChEBI" id="CHEBI:61560"/>
        <dbReference type="ChEBI" id="CHEBI:173112"/>
        <dbReference type="EC" id="2.7.7.49"/>
    </reaction>
</comment>
<dbReference type="GO" id="GO:0015074">
    <property type="term" value="P:DNA integration"/>
    <property type="evidence" value="ECO:0007669"/>
    <property type="project" value="UniProtKB-KW"/>
</dbReference>
<keyword evidence="2" id="KW-0548">Nucleotidyltransferase</keyword>
<comment type="catalytic activity">
    <reaction evidence="14">
        <text>DNA(n) + a 2'-deoxyribonucleoside 5'-triphosphate = DNA(n+1) + diphosphate</text>
        <dbReference type="Rhea" id="RHEA:22508"/>
        <dbReference type="Rhea" id="RHEA-COMP:17339"/>
        <dbReference type="Rhea" id="RHEA-COMP:17340"/>
        <dbReference type="ChEBI" id="CHEBI:33019"/>
        <dbReference type="ChEBI" id="CHEBI:61560"/>
        <dbReference type="ChEBI" id="CHEBI:173112"/>
        <dbReference type="EC" id="2.7.7.7"/>
    </reaction>
</comment>
<dbReference type="GO" id="GO:0005634">
    <property type="term" value="C:nucleus"/>
    <property type="evidence" value="ECO:0007669"/>
    <property type="project" value="UniProtKB-ARBA"/>
</dbReference>
<dbReference type="GO" id="GO:0046872">
    <property type="term" value="F:metal ion binding"/>
    <property type="evidence" value="ECO:0007669"/>
    <property type="project" value="UniProtKB-KW"/>
</dbReference>
<gene>
    <name evidence="16" type="ORF">O181_017824</name>
</gene>
<dbReference type="Pfam" id="PF25597">
    <property type="entry name" value="SH3_retrovirus"/>
    <property type="match status" value="1"/>
</dbReference>
<keyword evidence="6" id="KW-0378">Hydrolase</keyword>
<accession>A0A9Q3C443</accession>
<dbReference type="InterPro" id="IPR001584">
    <property type="entry name" value="Integrase_cat-core"/>
</dbReference>
<keyword evidence="10" id="KW-0695">RNA-directed DNA polymerase</keyword>
<evidence type="ECO:0000256" key="8">
    <source>
        <dbReference type="ARBA" id="ARBA00022884"/>
    </source>
</evidence>
<keyword evidence="7" id="KW-0460">Magnesium</keyword>
<evidence type="ECO:0000256" key="9">
    <source>
        <dbReference type="ARBA" id="ARBA00022908"/>
    </source>
</evidence>
<evidence type="ECO:0000256" key="11">
    <source>
        <dbReference type="ARBA" id="ARBA00022932"/>
    </source>
</evidence>
<dbReference type="GO" id="GO:0003964">
    <property type="term" value="F:RNA-directed DNA polymerase activity"/>
    <property type="evidence" value="ECO:0007669"/>
    <property type="project" value="UniProtKB-KW"/>
</dbReference>
<dbReference type="GO" id="GO:0006310">
    <property type="term" value="P:DNA recombination"/>
    <property type="evidence" value="ECO:0007669"/>
    <property type="project" value="UniProtKB-KW"/>
</dbReference>
<evidence type="ECO:0000256" key="1">
    <source>
        <dbReference type="ARBA" id="ARBA00022578"/>
    </source>
</evidence>
<keyword evidence="12" id="KW-0233">DNA recombination</keyword>
<evidence type="ECO:0000256" key="12">
    <source>
        <dbReference type="ARBA" id="ARBA00023172"/>
    </source>
</evidence>
<keyword evidence="11" id="KW-0239">DNA-directed DNA polymerase</keyword>
<dbReference type="InterPro" id="IPR057670">
    <property type="entry name" value="SH3_retrovirus"/>
</dbReference>
<sequence length="340" mass="39000">MLWHQRMGHLSARNLNHMMKFNAASGMKTFNLKPIGICNPFSIAKSKHLPIRDELHNMVKIPGDVIVADLMGPLPLSMNNMKYILMIQDVFSRVVVSIPILDKSKAKFKLQHWITQFINITNNTVKVIWTDNGSEFKNNTFDEFLKTKGIIHEITMPYKHHQNGRIGRTNCTISEMERTMLIASNLPTFLFPWAFRHVTWIYNQSLHCDKKKTPFEILGKKKPLLELLRVFGAKSFIHNHNASKDLTSRAINGYHLDLAEDSKGWLFWVPGKKMVMKAASVKFDEGIFYSQTLNANSNLQSIQATNLFDNLMVKEIKLQDKLIHSMATESDPGNVLPTTY</sequence>
<dbReference type="Gene3D" id="3.30.420.10">
    <property type="entry name" value="Ribonuclease H-like superfamily/Ribonuclease H"/>
    <property type="match status" value="1"/>
</dbReference>
<dbReference type="PANTHER" id="PTHR42648">
    <property type="entry name" value="TRANSPOSASE, PUTATIVE-RELATED"/>
    <property type="match status" value="1"/>
</dbReference>
<evidence type="ECO:0000256" key="10">
    <source>
        <dbReference type="ARBA" id="ARBA00022918"/>
    </source>
</evidence>
<feature type="domain" description="Integrase catalytic" evidence="15">
    <location>
        <begin position="58"/>
        <end position="222"/>
    </location>
</feature>
<evidence type="ECO:0000256" key="14">
    <source>
        <dbReference type="ARBA" id="ARBA00049244"/>
    </source>
</evidence>
<dbReference type="GO" id="GO:0032196">
    <property type="term" value="P:transposition"/>
    <property type="evidence" value="ECO:0007669"/>
    <property type="project" value="UniProtKB-KW"/>
</dbReference>
<keyword evidence="1" id="KW-0815">Transposition</keyword>
<keyword evidence="4" id="KW-0479">Metal-binding</keyword>
<comment type="caution">
    <text evidence="16">The sequence shown here is derived from an EMBL/GenBank/DDBJ whole genome shotgun (WGS) entry which is preliminary data.</text>
</comment>
<keyword evidence="11" id="KW-0808">Transferase</keyword>
<evidence type="ECO:0000313" key="17">
    <source>
        <dbReference type="Proteomes" id="UP000765509"/>
    </source>
</evidence>
<dbReference type="EMBL" id="AVOT02005060">
    <property type="protein sequence ID" value="MBW0478109.1"/>
    <property type="molecule type" value="Genomic_DNA"/>
</dbReference>
<protein>
    <recommendedName>
        <fullName evidence="15">Integrase catalytic domain-containing protein</fullName>
    </recommendedName>
</protein>
<dbReference type="Pfam" id="PF00665">
    <property type="entry name" value="rve"/>
    <property type="match status" value="1"/>
</dbReference>
<evidence type="ECO:0000256" key="2">
    <source>
        <dbReference type="ARBA" id="ARBA00022695"/>
    </source>
</evidence>
<keyword evidence="3" id="KW-0540">Nuclease</keyword>
<dbReference type="InterPro" id="IPR036397">
    <property type="entry name" value="RNaseH_sf"/>
</dbReference>
<name>A0A9Q3C443_9BASI</name>
<evidence type="ECO:0000256" key="13">
    <source>
        <dbReference type="ARBA" id="ARBA00048173"/>
    </source>
</evidence>
<dbReference type="OrthoDB" id="4363844at2759"/>
<dbReference type="GO" id="GO:0003887">
    <property type="term" value="F:DNA-directed DNA polymerase activity"/>
    <property type="evidence" value="ECO:0007669"/>
    <property type="project" value="UniProtKB-KW"/>
</dbReference>
<evidence type="ECO:0000256" key="6">
    <source>
        <dbReference type="ARBA" id="ARBA00022801"/>
    </source>
</evidence>
<keyword evidence="5" id="KW-0255">Endonuclease</keyword>
<dbReference type="GO" id="GO:0016787">
    <property type="term" value="F:hydrolase activity"/>
    <property type="evidence" value="ECO:0007669"/>
    <property type="project" value="UniProtKB-KW"/>
</dbReference>
<evidence type="ECO:0000259" key="15">
    <source>
        <dbReference type="PROSITE" id="PS50994"/>
    </source>
</evidence>
<dbReference type="PANTHER" id="PTHR42648:SF11">
    <property type="entry name" value="TRANSPOSON TY4-P GAG-POL POLYPROTEIN"/>
    <property type="match status" value="1"/>
</dbReference>
<organism evidence="16 17">
    <name type="scientific">Austropuccinia psidii MF-1</name>
    <dbReference type="NCBI Taxonomy" id="1389203"/>
    <lineage>
        <taxon>Eukaryota</taxon>
        <taxon>Fungi</taxon>
        <taxon>Dikarya</taxon>
        <taxon>Basidiomycota</taxon>
        <taxon>Pucciniomycotina</taxon>
        <taxon>Pucciniomycetes</taxon>
        <taxon>Pucciniales</taxon>
        <taxon>Sphaerophragmiaceae</taxon>
        <taxon>Austropuccinia</taxon>
    </lineage>
</organism>
<evidence type="ECO:0000256" key="5">
    <source>
        <dbReference type="ARBA" id="ARBA00022759"/>
    </source>
</evidence>